<protein>
    <submittedName>
        <fullName evidence="3">Jg25044 protein</fullName>
    </submittedName>
</protein>
<dbReference type="Proteomes" id="UP000838756">
    <property type="component" value="Unassembled WGS sequence"/>
</dbReference>
<feature type="non-terminal residue" evidence="3">
    <location>
        <position position="1"/>
    </location>
</feature>
<dbReference type="PANTHER" id="PTHR22903">
    <property type="entry name" value="PLEKHH PROTEIN"/>
    <property type="match status" value="1"/>
</dbReference>
<dbReference type="PROSITE" id="PS51016">
    <property type="entry name" value="MYTH4"/>
    <property type="match status" value="1"/>
</dbReference>
<feature type="domain" description="MyTH4" evidence="2">
    <location>
        <begin position="60"/>
        <end position="205"/>
    </location>
</feature>
<dbReference type="GO" id="GO:0005856">
    <property type="term" value="C:cytoskeleton"/>
    <property type="evidence" value="ECO:0007669"/>
    <property type="project" value="InterPro"/>
</dbReference>
<proteinExistence type="predicted"/>
<dbReference type="Gene3D" id="1.25.40.530">
    <property type="entry name" value="MyTH4 domain"/>
    <property type="match status" value="1"/>
</dbReference>
<evidence type="ECO:0000256" key="1">
    <source>
        <dbReference type="ARBA" id="ARBA00022737"/>
    </source>
</evidence>
<evidence type="ECO:0000313" key="3">
    <source>
        <dbReference type="EMBL" id="CAH2268829.1"/>
    </source>
</evidence>
<keyword evidence="4" id="KW-1185">Reference proteome</keyword>
<organism evidence="3 4">
    <name type="scientific">Pararge aegeria aegeria</name>
    <dbReference type="NCBI Taxonomy" id="348720"/>
    <lineage>
        <taxon>Eukaryota</taxon>
        <taxon>Metazoa</taxon>
        <taxon>Ecdysozoa</taxon>
        <taxon>Arthropoda</taxon>
        <taxon>Hexapoda</taxon>
        <taxon>Insecta</taxon>
        <taxon>Pterygota</taxon>
        <taxon>Neoptera</taxon>
        <taxon>Endopterygota</taxon>
        <taxon>Lepidoptera</taxon>
        <taxon>Glossata</taxon>
        <taxon>Ditrysia</taxon>
        <taxon>Papilionoidea</taxon>
        <taxon>Nymphalidae</taxon>
        <taxon>Satyrinae</taxon>
        <taxon>Satyrini</taxon>
        <taxon>Parargina</taxon>
        <taxon>Pararge</taxon>
    </lineage>
</organism>
<comment type="caution">
    <text evidence="3">The sequence shown here is derived from an EMBL/GenBank/DDBJ whole genome shotgun (WGS) entry which is preliminary data.</text>
</comment>
<evidence type="ECO:0000259" key="2">
    <source>
        <dbReference type="PROSITE" id="PS51016"/>
    </source>
</evidence>
<reference evidence="3" key="1">
    <citation type="submission" date="2022-03" db="EMBL/GenBank/DDBJ databases">
        <authorList>
            <person name="Lindestad O."/>
        </authorList>
    </citation>
    <scope>NUCLEOTIDE SEQUENCE</scope>
</reference>
<keyword evidence="1" id="KW-0677">Repeat</keyword>
<sequence length="205" mass="22460">GPTYLLFESKADKDSWLYHLTVVSGGGLSQGTHYEQLVQKLMETDGDPNCVLWRHPNLLYSKENITTPLTSLNSEALQAEALKLFKCVQLFMSVAVEHAGIDYHVVLAQNALQQCLEVGELQDELASALCKQTAPHAPSKHGVQVRARSRHRVSAPACLATPYYACRTSVVTLVERCNASRSSSVTRANCLSSETITITITRGTN</sequence>
<dbReference type="PANTHER" id="PTHR22903:SF8">
    <property type="entry name" value="MAX-1A"/>
    <property type="match status" value="1"/>
</dbReference>
<dbReference type="SMART" id="SM00139">
    <property type="entry name" value="MyTH4"/>
    <property type="match status" value="1"/>
</dbReference>
<name>A0A8S4SPH4_9NEOP</name>
<gene>
    <name evidence="3" type="primary">jg25044</name>
    <name evidence="3" type="ORF">PAEG_LOCUS27140</name>
</gene>
<dbReference type="AlphaFoldDB" id="A0A8S4SPH4"/>
<evidence type="ECO:0000313" key="4">
    <source>
        <dbReference type="Proteomes" id="UP000838756"/>
    </source>
</evidence>
<accession>A0A8S4SPH4</accession>
<dbReference type="EMBL" id="CAKXAJ010026475">
    <property type="protein sequence ID" value="CAH2268829.1"/>
    <property type="molecule type" value="Genomic_DNA"/>
</dbReference>
<dbReference type="InterPro" id="IPR000857">
    <property type="entry name" value="MyTH4_dom"/>
</dbReference>
<dbReference type="OrthoDB" id="6285196at2759"/>
<dbReference type="InterPro" id="IPR038185">
    <property type="entry name" value="MyTH4_dom_sf"/>
</dbReference>